<dbReference type="Proteomes" id="UP000186400">
    <property type="component" value="Unassembled WGS sequence"/>
</dbReference>
<keyword evidence="2" id="KW-1185">Reference proteome</keyword>
<accession>A0A1N6UGE4</accession>
<dbReference type="OrthoDB" id="9918207at2"/>
<reference evidence="1 2" key="1">
    <citation type="submission" date="2017-01" db="EMBL/GenBank/DDBJ databases">
        <authorList>
            <person name="Mah S.A."/>
            <person name="Swanson W.J."/>
            <person name="Moy G.W."/>
            <person name="Vacquier V.D."/>
        </authorList>
    </citation>
    <scope>NUCLEOTIDE SEQUENCE [LARGE SCALE GENOMIC DNA]</scope>
    <source>
        <strain evidence="1 2">ASpG1</strain>
    </source>
</reference>
<protein>
    <submittedName>
        <fullName evidence="1">Uncharacterized protein</fullName>
    </submittedName>
</protein>
<proteinExistence type="predicted"/>
<evidence type="ECO:0000313" key="1">
    <source>
        <dbReference type="EMBL" id="SIQ64396.1"/>
    </source>
</evidence>
<sequence>MDTSQALAHTTAQAAQVRNGTVPLTDLVRASLRSHPVSIPVTGSMYTRLEHVRGIPPLQGHQGHPLSRLRALDALITRIRGSQEAVLAQDMDITDSLERQEKLLSEMTEEFLRGIEGRSLVPDLAQGFLVDISA</sequence>
<dbReference type="AlphaFoldDB" id="A0A1N6UGE4"/>
<dbReference type="EMBL" id="FTMS01000012">
    <property type="protein sequence ID" value="SIQ64396.1"/>
    <property type="molecule type" value="Genomic_DNA"/>
</dbReference>
<name>A0A1N6UGE4_9SPIO</name>
<organism evidence="1 2">
    <name type="scientific">Alkalispirochaeta americana</name>
    <dbReference type="NCBI Taxonomy" id="159291"/>
    <lineage>
        <taxon>Bacteria</taxon>
        <taxon>Pseudomonadati</taxon>
        <taxon>Spirochaetota</taxon>
        <taxon>Spirochaetia</taxon>
        <taxon>Spirochaetales</taxon>
        <taxon>Spirochaetaceae</taxon>
        <taxon>Alkalispirochaeta</taxon>
    </lineage>
</organism>
<dbReference type="RefSeq" id="WP_076489141.1">
    <property type="nucleotide sequence ID" value="NZ_FTMS01000012.1"/>
</dbReference>
<evidence type="ECO:0000313" key="2">
    <source>
        <dbReference type="Proteomes" id="UP000186400"/>
    </source>
</evidence>
<gene>
    <name evidence="1" type="ORF">SAMN05920897_11248</name>
</gene>